<dbReference type="PATRIC" id="fig|1226633.4.peg.516"/>
<protein>
    <recommendedName>
        <fullName evidence="3">CRISPR type III A-associated protein Csm5</fullName>
    </recommendedName>
</protein>
<evidence type="ECO:0000313" key="1">
    <source>
        <dbReference type="EMBL" id="KID49681.1"/>
    </source>
</evidence>
<evidence type="ECO:0008006" key="3">
    <source>
        <dbReference type="Google" id="ProtNLM"/>
    </source>
</evidence>
<dbReference type="EMBL" id="AUZI01000011">
    <property type="protein sequence ID" value="KID49681.1"/>
    <property type="molecule type" value="Genomic_DNA"/>
</dbReference>
<evidence type="ECO:0000313" key="2">
    <source>
        <dbReference type="Proteomes" id="UP000031184"/>
    </source>
</evidence>
<name>A0A0B4EJT3_9FUSO</name>
<gene>
    <name evidence="1" type="ORF">C095_02600</name>
</gene>
<dbReference type="Proteomes" id="UP000031184">
    <property type="component" value="Unassembled WGS sequence"/>
</dbReference>
<reference evidence="1 2" key="1">
    <citation type="submission" date="2013-08" db="EMBL/GenBank/DDBJ databases">
        <title>An opportunistic ruminal bacterium that causes liver abscesses in cattle.</title>
        <authorList>
            <person name="Benahmed F.H."/>
            <person name="Rasmussen M."/>
            <person name="Harbottle H."/>
            <person name="Soppet D."/>
            <person name="Nagaraja T.G."/>
            <person name="Davidson M."/>
        </authorList>
    </citation>
    <scope>NUCLEOTIDE SEQUENCE [LARGE SCALE GENOMIC DNA]</scope>
    <source>
        <strain evidence="1 2">B35</strain>
    </source>
</reference>
<accession>A0A0B4EJT3</accession>
<sequence length="124" mass="14934">MSKIKRELQSYRCTLEILSPIHIGSGQTLYPDNYIIQKENSTYYRISFADYFQKLQVKEREELIQLLEQGDTIKIRNFIHKNYKEKYGYIYKGKISQKVLKDYIDKFSGTNKKMKIKLLRLRKP</sequence>
<proteinExistence type="predicted"/>
<comment type="caution">
    <text evidence="1">The sequence shown here is derived from an EMBL/GenBank/DDBJ whole genome shotgun (WGS) entry which is preliminary data.</text>
</comment>
<dbReference type="AlphaFoldDB" id="A0A0B4EJT3"/>
<organism evidence="1 2">
    <name type="scientific">Fusobacterium necrophorum subsp. funduliforme B35</name>
    <dbReference type="NCBI Taxonomy" id="1226633"/>
    <lineage>
        <taxon>Bacteria</taxon>
        <taxon>Fusobacteriati</taxon>
        <taxon>Fusobacteriota</taxon>
        <taxon>Fusobacteriia</taxon>
        <taxon>Fusobacteriales</taxon>
        <taxon>Fusobacteriaceae</taxon>
        <taxon>Fusobacterium</taxon>
    </lineage>
</organism>